<dbReference type="InterPro" id="IPR002156">
    <property type="entry name" value="RNaseH_domain"/>
</dbReference>
<gene>
    <name evidence="2" type="ORF">TSUD_419400</name>
</gene>
<dbReference type="SUPFAM" id="SSF53098">
    <property type="entry name" value="Ribonuclease H-like"/>
    <property type="match status" value="1"/>
</dbReference>
<sequence length="188" mass="21257">MNMQNKLGRNGNLSWSCIWATSCYFLWLWRNREVHRVARIRPDHPWNYIVSWVLRYMTADVSSVVLSNSTKVEVSIAWQCSEEGCLSLNTDGASRGESIAGCGGLLRNSNEKWLHGFSKNLGRCNAYLAELWGVYEGLCLACNYGTVKLKVHVDSSVVAHTLNSSIGGSVIGWRLIQEIRRLFTTRKQ</sequence>
<dbReference type="InterPro" id="IPR012337">
    <property type="entry name" value="RNaseH-like_sf"/>
</dbReference>
<dbReference type="EMBL" id="BCLP01043351">
    <property type="protein sequence ID" value="GAU10505.1"/>
    <property type="molecule type" value="Genomic_DNA"/>
</dbReference>
<comment type="caution">
    <text evidence="2">The sequence shown here is derived from an EMBL/GenBank/DDBJ whole genome shotgun (WGS) entry which is preliminary data.</text>
</comment>
<evidence type="ECO:0000259" key="1">
    <source>
        <dbReference type="Pfam" id="PF13456"/>
    </source>
</evidence>
<name>A0A1B5Z8Q4_TRISU</name>
<evidence type="ECO:0000313" key="3">
    <source>
        <dbReference type="Proteomes" id="UP000242715"/>
    </source>
</evidence>
<protein>
    <recommendedName>
        <fullName evidence="1">RNase H type-1 domain-containing protein</fullName>
    </recommendedName>
</protein>
<dbReference type="InterPro" id="IPR036397">
    <property type="entry name" value="RNaseH_sf"/>
</dbReference>
<reference evidence="3" key="1">
    <citation type="journal article" date="2017" name="Front. Plant Sci.">
        <title>Climate Clever Clovers: New Paradigm to Reduce the Environmental Footprint of Ruminants by Breeding Low Methanogenic Forages Utilizing Haplotype Variation.</title>
        <authorList>
            <person name="Kaur P."/>
            <person name="Appels R."/>
            <person name="Bayer P.E."/>
            <person name="Keeble-Gagnere G."/>
            <person name="Wang J."/>
            <person name="Hirakawa H."/>
            <person name="Shirasawa K."/>
            <person name="Vercoe P."/>
            <person name="Stefanova K."/>
            <person name="Durmic Z."/>
            <person name="Nichols P."/>
            <person name="Revell C."/>
            <person name="Isobe S.N."/>
            <person name="Edwards D."/>
            <person name="Erskine W."/>
        </authorList>
    </citation>
    <scope>NUCLEOTIDE SEQUENCE [LARGE SCALE GENOMIC DNA]</scope>
    <source>
        <strain evidence="3">cv. Daliak</strain>
    </source>
</reference>
<dbReference type="PROSITE" id="PS51257">
    <property type="entry name" value="PROKAR_LIPOPROTEIN"/>
    <property type="match status" value="1"/>
</dbReference>
<dbReference type="OrthoDB" id="1436903at2759"/>
<organism evidence="2 3">
    <name type="scientific">Trifolium subterraneum</name>
    <name type="common">Subterranean clover</name>
    <dbReference type="NCBI Taxonomy" id="3900"/>
    <lineage>
        <taxon>Eukaryota</taxon>
        <taxon>Viridiplantae</taxon>
        <taxon>Streptophyta</taxon>
        <taxon>Embryophyta</taxon>
        <taxon>Tracheophyta</taxon>
        <taxon>Spermatophyta</taxon>
        <taxon>Magnoliopsida</taxon>
        <taxon>eudicotyledons</taxon>
        <taxon>Gunneridae</taxon>
        <taxon>Pentapetalae</taxon>
        <taxon>rosids</taxon>
        <taxon>fabids</taxon>
        <taxon>Fabales</taxon>
        <taxon>Fabaceae</taxon>
        <taxon>Papilionoideae</taxon>
        <taxon>50 kb inversion clade</taxon>
        <taxon>NPAAA clade</taxon>
        <taxon>Hologalegina</taxon>
        <taxon>IRL clade</taxon>
        <taxon>Trifolieae</taxon>
        <taxon>Trifolium</taxon>
    </lineage>
</organism>
<feature type="domain" description="RNase H type-1" evidence="1">
    <location>
        <begin position="89"/>
        <end position="167"/>
    </location>
</feature>
<accession>A0A1B5Z8Q4</accession>
<dbReference type="InterPro" id="IPR044730">
    <property type="entry name" value="RNase_H-like_dom_plant"/>
</dbReference>
<dbReference type="CDD" id="cd06222">
    <property type="entry name" value="RNase_H_like"/>
    <property type="match status" value="1"/>
</dbReference>
<evidence type="ECO:0000313" key="2">
    <source>
        <dbReference type="EMBL" id="GAU10505.1"/>
    </source>
</evidence>
<proteinExistence type="predicted"/>
<dbReference type="AlphaFoldDB" id="A0A1B5Z8Q4"/>
<dbReference type="GO" id="GO:0003676">
    <property type="term" value="F:nucleic acid binding"/>
    <property type="evidence" value="ECO:0007669"/>
    <property type="project" value="InterPro"/>
</dbReference>
<dbReference type="PANTHER" id="PTHR47723:SF13">
    <property type="entry name" value="PUTATIVE-RELATED"/>
    <property type="match status" value="1"/>
</dbReference>
<keyword evidence="3" id="KW-1185">Reference proteome</keyword>
<dbReference type="Proteomes" id="UP000242715">
    <property type="component" value="Unassembled WGS sequence"/>
</dbReference>
<dbReference type="Gene3D" id="3.30.420.10">
    <property type="entry name" value="Ribonuclease H-like superfamily/Ribonuclease H"/>
    <property type="match status" value="1"/>
</dbReference>
<dbReference type="PANTHER" id="PTHR47723">
    <property type="entry name" value="OS05G0353850 PROTEIN"/>
    <property type="match status" value="1"/>
</dbReference>
<dbReference type="InterPro" id="IPR053151">
    <property type="entry name" value="RNase_H-like"/>
</dbReference>
<dbReference type="GO" id="GO:0004523">
    <property type="term" value="F:RNA-DNA hybrid ribonuclease activity"/>
    <property type="evidence" value="ECO:0007669"/>
    <property type="project" value="InterPro"/>
</dbReference>
<dbReference type="Pfam" id="PF13456">
    <property type="entry name" value="RVT_3"/>
    <property type="match status" value="1"/>
</dbReference>